<dbReference type="RefSeq" id="WP_085784638.1">
    <property type="nucleotide sequence ID" value="NZ_CP008743.1"/>
</dbReference>
<evidence type="ECO:0000259" key="4">
    <source>
        <dbReference type="Pfam" id="PF25917"/>
    </source>
</evidence>
<keyword evidence="2" id="KW-1133">Transmembrane helix</keyword>
<dbReference type="OrthoDB" id="9811754at2"/>
<dbReference type="Pfam" id="PF25876">
    <property type="entry name" value="HH_MFP_RND"/>
    <property type="match status" value="1"/>
</dbReference>
<dbReference type="EMBL" id="CP008743">
    <property type="protein sequence ID" value="ARN85111.1"/>
    <property type="molecule type" value="Genomic_DNA"/>
</dbReference>
<keyword evidence="2" id="KW-0472">Membrane</keyword>
<keyword evidence="1" id="KW-0175">Coiled coil</keyword>
<dbReference type="KEGG" id="naf:GQ61_07205"/>
<dbReference type="PANTHER" id="PTHR30386">
    <property type="entry name" value="MEMBRANE FUSION SUBUNIT OF EMRAB-TOLC MULTIDRUG EFFLUX PUMP"/>
    <property type="match status" value="1"/>
</dbReference>
<dbReference type="InterPro" id="IPR058625">
    <property type="entry name" value="MdtA-like_BSH"/>
</dbReference>
<feature type="domain" description="CusB-like beta-barrel" evidence="5">
    <location>
        <begin position="248"/>
        <end position="289"/>
    </location>
</feature>
<feature type="domain" description="Multidrug resistance protein MdtA-like alpha-helical hairpin" evidence="3">
    <location>
        <begin position="114"/>
        <end position="208"/>
    </location>
</feature>
<evidence type="ECO:0000313" key="7">
    <source>
        <dbReference type="Proteomes" id="UP000237351"/>
    </source>
</evidence>
<evidence type="ECO:0000256" key="2">
    <source>
        <dbReference type="SAM" id="Phobius"/>
    </source>
</evidence>
<organism evidence="6 7">
    <name type="scientific">Candidatus Nucleicultrix amoebiphila FS5</name>
    <dbReference type="NCBI Taxonomy" id="1414854"/>
    <lineage>
        <taxon>Bacteria</taxon>
        <taxon>Pseudomonadati</taxon>
        <taxon>Pseudomonadota</taxon>
        <taxon>Alphaproteobacteria</taxon>
        <taxon>Holosporales</taxon>
        <taxon>Candidatus Nucleicultricaceae</taxon>
        <taxon>Candidatus Nucleicultrix</taxon>
    </lineage>
</organism>
<dbReference type="Pfam" id="PF25917">
    <property type="entry name" value="BSH_RND"/>
    <property type="match status" value="1"/>
</dbReference>
<name>A0A1W6N5M7_9PROT</name>
<feature type="transmembrane region" description="Helical" evidence="2">
    <location>
        <begin position="9"/>
        <end position="28"/>
    </location>
</feature>
<dbReference type="Gene3D" id="1.10.287.470">
    <property type="entry name" value="Helix hairpin bin"/>
    <property type="match status" value="1"/>
</dbReference>
<dbReference type="PANTHER" id="PTHR30386:SF24">
    <property type="entry name" value="MULTIDRUG RESISTANCE EFFLUX PUMP"/>
    <property type="match status" value="1"/>
</dbReference>
<feature type="domain" description="Multidrug resistance protein MdtA-like barrel-sandwich hybrid" evidence="4">
    <location>
        <begin position="49"/>
        <end position="241"/>
    </location>
</feature>
<dbReference type="InterPro" id="IPR058792">
    <property type="entry name" value="Beta-barrel_RND_2"/>
</dbReference>
<keyword evidence="7" id="KW-1185">Reference proteome</keyword>
<evidence type="ECO:0008006" key="8">
    <source>
        <dbReference type="Google" id="ProtNLM"/>
    </source>
</evidence>
<gene>
    <name evidence="6" type="ORF">GQ61_07205</name>
</gene>
<proteinExistence type="predicted"/>
<dbReference type="Proteomes" id="UP000237351">
    <property type="component" value="Chromosome"/>
</dbReference>
<dbReference type="Gene3D" id="2.40.50.100">
    <property type="match status" value="1"/>
</dbReference>
<dbReference type="STRING" id="1414854.GQ61_07205"/>
<dbReference type="InterPro" id="IPR058624">
    <property type="entry name" value="MdtA-like_HH"/>
</dbReference>
<evidence type="ECO:0000313" key="6">
    <source>
        <dbReference type="EMBL" id="ARN85111.1"/>
    </source>
</evidence>
<feature type="coiled-coil region" evidence="1">
    <location>
        <begin position="85"/>
        <end position="133"/>
    </location>
</feature>
<dbReference type="GO" id="GO:0055085">
    <property type="term" value="P:transmembrane transport"/>
    <property type="evidence" value="ECO:0007669"/>
    <property type="project" value="InterPro"/>
</dbReference>
<dbReference type="Gene3D" id="2.40.30.170">
    <property type="match status" value="1"/>
</dbReference>
<dbReference type="InterPro" id="IPR050739">
    <property type="entry name" value="MFP"/>
</dbReference>
<dbReference type="SUPFAM" id="SSF111369">
    <property type="entry name" value="HlyD-like secretion proteins"/>
    <property type="match status" value="3"/>
</dbReference>
<protein>
    <recommendedName>
        <fullName evidence="8">RND efflux pump membrane fusion protein barrel-sandwich domain-containing protein</fullName>
    </recommendedName>
</protein>
<dbReference type="AlphaFoldDB" id="A0A1W6N5M7"/>
<evidence type="ECO:0000256" key="1">
    <source>
        <dbReference type="SAM" id="Coils"/>
    </source>
</evidence>
<reference evidence="6 7" key="1">
    <citation type="submission" date="2014-06" db="EMBL/GenBank/DDBJ databases">
        <title>The genome of the endonuclear symbiont Nucleicultrix amoebiphila.</title>
        <authorList>
            <person name="Schulz F."/>
            <person name="Horn M."/>
        </authorList>
    </citation>
    <scope>NUCLEOTIDE SEQUENCE [LARGE SCALE GENOMIC DNA]</scope>
    <source>
        <strain evidence="6 7">FS5</strain>
    </source>
</reference>
<dbReference type="Pfam" id="PF25954">
    <property type="entry name" value="Beta-barrel_RND_2"/>
    <property type="match status" value="1"/>
</dbReference>
<keyword evidence="2" id="KW-0812">Transmembrane</keyword>
<evidence type="ECO:0000259" key="5">
    <source>
        <dbReference type="Pfam" id="PF25954"/>
    </source>
</evidence>
<sequence>MQNKIKKSYPVIALLSIGLVVVAFLWYFEWRNTESTDNAYTQCNFSVLSPKVSGYIKEVYVNDNHVVKKGQPLIKIDDRDYLYKVKSLEASINGLNATIESVTRKIELQRDIIKQAKANIDKSQANLDLSKKDYERTKHLVKDDFTPQQQFDARKAGFITAKSDRLSAEANLEVQKKQLQVLEANLKEAQAQLEQAHQSLNQARYDLENTTMCAPYDGVIGNKSAQIGEFITTGRPALSVVPVHDTYVVANFKETQIMNMRPGQKAHLTFDTYPGKTFVGRIDSLSPATGAQFSLLPPQNATGNFTKIIQRVPVKITLENSSKEWDLLRPGLSVFVKVDTRSTPKA</sequence>
<feature type="coiled-coil region" evidence="1">
    <location>
        <begin position="165"/>
        <end position="206"/>
    </location>
</feature>
<dbReference type="PRINTS" id="PR01490">
    <property type="entry name" value="RTXTOXIND"/>
</dbReference>
<evidence type="ECO:0000259" key="3">
    <source>
        <dbReference type="Pfam" id="PF25876"/>
    </source>
</evidence>
<accession>A0A1W6N5M7</accession>